<reference evidence="1 2" key="1">
    <citation type="submission" date="2023-01" db="EMBL/GenBank/DDBJ databases">
        <title>Minimal conservation of predation-associated metabolite biosynthetic gene clusters underscores biosynthetic potential of Myxococcota including descriptions for ten novel species: Archangium lansinium sp. nov., Myxococcus landrumus sp. nov., Nannocystis bai.</title>
        <authorList>
            <person name="Ahearne A."/>
            <person name="Stevens C."/>
            <person name="Dowd S."/>
        </authorList>
    </citation>
    <scope>NUCLEOTIDE SEQUENCE [LARGE SCALE GENOMIC DNA]</scope>
    <source>
        <strain evidence="1 2">WIWO2</strain>
    </source>
</reference>
<evidence type="ECO:0000313" key="2">
    <source>
        <dbReference type="Proteomes" id="UP001217485"/>
    </source>
</evidence>
<dbReference type="EMBL" id="JAQNDK010000004">
    <property type="protein sequence ID" value="MDC0682626.1"/>
    <property type="molecule type" value="Genomic_DNA"/>
</dbReference>
<evidence type="ECO:0000313" key="1">
    <source>
        <dbReference type="EMBL" id="MDC0682626.1"/>
    </source>
</evidence>
<protein>
    <submittedName>
        <fullName evidence="1">Uncharacterized protein</fullName>
    </submittedName>
</protein>
<dbReference type="RefSeq" id="WP_272100724.1">
    <property type="nucleotide sequence ID" value="NZ_JAQNDK010000004.1"/>
</dbReference>
<organism evidence="1 2">
    <name type="scientific">Sorangium atrum</name>
    <dbReference type="NCBI Taxonomy" id="2995308"/>
    <lineage>
        <taxon>Bacteria</taxon>
        <taxon>Pseudomonadati</taxon>
        <taxon>Myxococcota</taxon>
        <taxon>Polyangia</taxon>
        <taxon>Polyangiales</taxon>
        <taxon>Polyangiaceae</taxon>
        <taxon>Sorangium</taxon>
    </lineage>
</organism>
<gene>
    <name evidence="1" type="ORF">POL72_33175</name>
</gene>
<sequence>MKTWDLLLEWMTHLGSGAWGAFREAVEELTGDQDPLDAQSRVRTLRIAFSDLSHVDFFVEGSRRWRMLRPALVGLSQNREHLFVGGRTRSIMDRLCGAGSSNVMVTTAEPIAGLTRVHVTGAREAVAGLAESLGIEYVANAAAILSTRLPPIRAMVDAGQPAQEPINWSVRSWSFQDEKWVNERLDRTVREYSNRQGVRRYLVHAGKTGMREIEKRASIYCAAYVRGARIVNYSHDEGRLRVPTWAPLPAIYARAACLAGGRPSAASEGEILFESVDPRIASMLLVGLGQGVPMPEAKR</sequence>
<name>A0ABT5CBW5_9BACT</name>
<dbReference type="Proteomes" id="UP001217485">
    <property type="component" value="Unassembled WGS sequence"/>
</dbReference>
<accession>A0ABT5CBW5</accession>
<keyword evidence="2" id="KW-1185">Reference proteome</keyword>
<comment type="caution">
    <text evidence="1">The sequence shown here is derived from an EMBL/GenBank/DDBJ whole genome shotgun (WGS) entry which is preliminary data.</text>
</comment>
<proteinExistence type="predicted"/>